<dbReference type="SUPFAM" id="SSF50156">
    <property type="entry name" value="PDZ domain-like"/>
    <property type="match status" value="1"/>
</dbReference>
<keyword evidence="4 13" id="KW-0645">Protease</keyword>
<name>A0A6L5WKL5_9BACT</name>
<feature type="transmembrane region" description="Helical" evidence="11">
    <location>
        <begin position="345"/>
        <end position="367"/>
    </location>
</feature>
<evidence type="ECO:0000313" key="14">
    <source>
        <dbReference type="Proteomes" id="UP000476338"/>
    </source>
</evidence>
<evidence type="ECO:0000256" key="1">
    <source>
        <dbReference type="ARBA" id="ARBA00001947"/>
    </source>
</evidence>
<feature type="transmembrane region" description="Helical" evidence="11">
    <location>
        <begin position="12"/>
        <end position="39"/>
    </location>
</feature>
<keyword evidence="7 11" id="KW-0862">Zinc</keyword>
<keyword evidence="14" id="KW-1185">Reference proteome</keyword>
<comment type="subcellular location">
    <subcellularLocation>
        <location evidence="2">Membrane</location>
        <topology evidence="2">Multi-pass membrane protein</topology>
    </subcellularLocation>
</comment>
<feature type="transmembrane region" description="Helical" evidence="11">
    <location>
        <begin position="297"/>
        <end position="320"/>
    </location>
</feature>
<dbReference type="GO" id="GO:0006508">
    <property type="term" value="P:proteolysis"/>
    <property type="evidence" value="ECO:0007669"/>
    <property type="project" value="UniProtKB-KW"/>
</dbReference>
<evidence type="ECO:0000313" key="13">
    <source>
        <dbReference type="EMBL" id="MSN96787.1"/>
    </source>
</evidence>
<dbReference type="InterPro" id="IPR001478">
    <property type="entry name" value="PDZ"/>
</dbReference>
<feature type="domain" description="PDZ" evidence="12">
    <location>
        <begin position="138"/>
        <end position="200"/>
    </location>
</feature>
<evidence type="ECO:0000256" key="7">
    <source>
        <dbReference type="ARBA" id="ARBA00022833"/>
    </source>
</evidence>
<dbReference type="InterPro" id="IPR008915">
    <property type="entry name" value="Peptidase_M50"/>
</dbReference>
<protein>
    <recommendedName>
        <fullName evidence="11">Zinc metalloprotease</fullName>
        <ecNumber evidence="11">3.4.24.-</ecNumber>
    </recommendedName>
</protein>
<comment type="cofactor">
    <cofactor evidence="1 11">
        <name>Zn(2+)</name>
        <dbReference type="ChEBI" id="CHEBI:29105"/>
    </cofactor>
</comment>
<evidence type="ECO:0000256" key="4">
    <source>
        <dbReference type="ARBA" id="ARBA00022670"/>
    </source>
</evidence>
<dbReference type="Pfam" id="PF02163">
    <property type="entry name" value="Peptidase_M50"/>
    <property type="match status" value="1"/>
</dbReference>
<proteinExistence type="inferred from homology"/>
<reference evidence="13 14" key="1">
    <citation type="submission" date="2019-09" db="EMBL/GenBank/DDBJ databases">
        <authorList>
            <person name="Silva M."/>
            <person name="Pereira G."/>
            <person name="Lopes-Da-Costa L."/>
            <person name="Silva E."/>
        </authorList>
    </citation>
    <scope>NUCLEOTIDE SEQUENCE [LARGE SCALE GENOMIC DNA]</scope>
    <source>
        <strain evidence="13 14">FMV-PI01</strain>
    </source>
</reference>
<dbReference type="AlphaFoldDB" id="A0A6L5WKL5"/>
<keyword evidence="11" id="KW-0479">Metal-binding</keyword>
<dbReference type="EC" id="3.4.24.-" evidence="11"/>
<accession>A0A6L5WKL5</accession>
<organism evidence="13 14">
    <name type="scientific">Campylobacter portucalensis</name>
    <dbReference type="NCBI Taxonomy" id="2608384"/>
    <lineage>
        <taxon>Bacteria</taxon>
        <taxon>Pseudomonadati</taxon>
        <taxon>Campylobacterota</taxon>
        <taxon>Epsilonproteobacteria</taxon>
        <taxon>Campylobacterales</taxon>
        <taxon>Campylobacteraceae</taxon>
        <taxon>Campylobacter</taxon>
    </lineage>
</organism>
<comment type="caution">
    <text evidence="13">The sequence shown here is derived from an EMBL/GenBank/DDBJ whole genome shotgun (WGS) entry which is preliminary data.</text>
</comment>
<dbReference type="SMART" id="SM00228">
    <property type="entry name" value="PDZ"/>
    <property type="match status" value="1"/>
</dbReference>
<sequence>MSKRLINSIIAISILTLGLLHWGASFFITILIISFLIFFHELGHFLAAKHMGVAVETFSVGFGEKLYTKRINGTDYSISAIPLGGYVKMKGQDDADPTLKNYDKDSYNSLTPIKRIYILFAGPFFNLVLAFFIYISLGYIGVEKLAPKIGTILDNSAASLSNLKQNDEILSIDGIKVKEWDDISKLVEIKPLNLEILRNGKVINTTLTPKIGKSKTIFGEDIQKPLIGISPSGEFVTIYNKGFSSITYAFSETIKASTLIIKSLEKIVTGVVSAKEMGGIIAITDITTKAASISISVLLILTALISVNLGVINLLPIPVLDGGHIVFNLYEIIFKKPVNEKIFTYLSYMGMALLASLMVFTIVNDILRMTGFYN</sequence>
<keyword evidence="8 11" id="KW-1133">Transmembrane helix</keyword>
<dbReference type="EMBL" id="VWSJ01000025">
    <property type="protein sequence ID" value="MSN96787.1"/>
    <property type="molecule type" value="Genomic_DNA"/>
</dbReference>
<dbReference type="PANTHER" id="PTHR42837">
    <property type="entry name" value="REGULATOR OF SIGMA-E PROTEASE RSEP"/>
    <property type="match status" value="1"/>
</dbReference>
<dbReference type="InterPro" id="IPR004387">
    <property type="entry name" value="Pept_M50_Zn"/>
</dbReference>
<dbReference type="InterPro" id="IPR036034">
    <property type="entry name" value="PDZ_sf"/>
</dbReference>
<evidence type="ECO:0000256" key="11">
    <source>
        <dbReference type="RuleBase" id="RU362031"/>
    </source>
</evidence>
<keyword evidence="6 11" id="KW-0378">Hydrolase</keyword>
<dbReference type="GO" id="GO:0004222">
    <property type="term" value="F:metalloendopeptidase activity"/>
    <property type="evidence" value="ECO:0007669"/>
    <property type="project" value="InterPro"/>
</dbReference>
<gene>
    <name evidence="13" type="primary">rseP</name>
    <name evidence="13" type="ORF">F1B92_06365</name>
</gene>
<evidence type="ECO:0000259" key="12">
    <source>
        <dbReference type="SMART" id="SM00228"/>
    </source>
</evidence>
<evidence type="ECO:0000256" key="9">
    <source>
        <dbReference type="ARBA" id="ARBA00023049"/>
    </source>
</evidence>
<evidence type="ECO:0000256" key="10">
    <source>
        <dbReference type="ARBA" id="ARBA00023136"/>
    </source>
</evidence>
<keyword evidence="9 11" id="KW-0482">Metalloprotease</keyword>
<evidence type="ECO:0000256" key="5">
    <source>
        <dbReference type="ARBA" id="ARBA00022692"/>
    </source>
</evidence>
<reference evidence="13 14" key="2">
    <citation type="submission" date="2020-03" db="EMBL/GenBank/DDBJ databases">
        <title>Campylobacter portucalensis sp. nov., a new species of Campylobacter isolated from the reproductive tract of bulls.</title>
        <authorList>
            <person name="Silva M.F."/>
            <person name="Pereira G."/>
            <person name="Carneiro C."/>
            <person name="Hemphill A."/>
            <person name="Mateus L."/>
            <person name="Lopes-Da-Costa L."/>
            <person name="Silva E."/>
        </authorList>
    </citation>
    <scope>NUCLEOTIDE SEQUENCE [LARGE SCALE GENOMIC DNA]</scope>
    <source>
        <strain evidence="13 14">FMV-PI01</strain>
    </source>
</reference>
<evidence type="ECO:0000256" key="6">
    <source>
        <dbReference type="ARBA" id="ARBA00022801"/>
    </source>
</evidence>
<evidence type="ECO:0000256" key="3">
    <source>
        <dbReference type="ARBA" id="ARBA00007931"/>
    </source>
</evidence>
<keyword evidence="10 11" id="KW-0472">Membrane</keyword>
<dbReference type="Proteomes" id="UP000476338">
    <property type="component" value="Unassembled WGS sequence"/>
</dbReference>
<dbReference type="GO" id="GO:0016020">
    <property type="term" value="C:membrane"/>
    <property type="evidence" value="ECO:0007669"/>
    <property type="project" value="UniProtKB-SubCell"/>
</dbReference>
<dbReference type="CDD" id="cd06163">
    <property type="entry name" value="S2P-M50_PDZ_RseP-like"/>
    <property type="match status" value="1"/>
</dbReference>
<comment type="similarity">
    <text evidence="3 11">Belongs to the peptidase M50B family.</text>
</comment>
<feature type="transmembrane region" description="Helical" evidence="11">
    <location>
        <begin position="116"/>
        <end position="140"/>
    </location>
</feature>
<dbReference type="NCBIfam" id="TIGR00054">
    <property type="entry name" value="RIP metalloprotease RseP"/>
    <property type="match status" value="1"/>
</dbReference>
<dbReference type="GO" id="GO:0046872">
    <property type="term" value="F:metal ion binding"/>
    <property type="evidence" value="ECO:0007669"/>
    <property type="project" value="UniProtKB-KW"/>
</dbReference>
<dbReference type="Gene3D" id="2.30.42.10">
    <property type="match status" value="1"/>
</dbReference>
<evidence type="ECO:0000256" key="2">
    <source>
        <dbReference type="ARBA" id="ARBA00004141"/>
    </source>
</evidence>
<dbReference type="PANTHER" id="PTHR42837:SF2">
    <property type="entry name" value="MEMBRANE METALLOPROTEASE ARASP2, CHLOROPLASTIC-RELATED"/>
    <property type="match status" value="1"/>
</dbReference>
<keyword evidence="5 11" id="KW-0812">Transmembrane</keyword>
<dbReference type="CDD" id="cd23081">
    <property type="entry name" value="cpPDZ_EcRseP-like"/>
    <property type="match status" value="1"/>
</dbReference>
<evidence type="ECO:0000256" key="8">
    <source>
        <dbReference type="ARBA" id="ARBA00022989"/>
    </source>
</evidence>